<name>A0A076PUJ2_COMTE</name>
<dbReference type="Pfam" id="PF12266">
    <property type="entry name" value="DUF3613"/>
    <property type="match status" value="1"/>
</dbReference>
<protein>
    <recommendedName>
        <fullName evidence="4">DUF3613 domain-containing protein</fullName>
    </recommendedName>
</protein>
<feature type="signal peptide" evidence="1">
    <location>
        <begin position="1"/>
        <end position="29"/>
    </location>
</feature>
<dbReference type="EMBL" id="CP006704">
    <property type="protein sequence ID" value="AIJ49383.1"/>
    <property type="molecule type" value="Genomic_DNA"/>
</dbReference>
<dbReference type="RefSeq" id="WP_043375591.1">
    <property type="nucleotide sequence ID" value="NZ_CP006704.1"/>
</dbReference>
<reference evidence="2 3" key="1">
    <citation type="journal article" date="2014" name="Genome Announc.">
        <title>Complete Genome Sequence of Polychlorinated Biphenyl Degrader Comamonas testosteroni TK102 (NBRC 109938).</title>
        <authorList>
            <person name="Fukuda K."/>
            <person name="Hosoyama A."/>
            <person name="Tsuchikane K."/>
            <person name="Ohji S."/>
            <person name="Yamazoe A."/>
            <person name="Fujita N."/>
            <person name="Shintani M."/>
            <person name="Kimbara K."/>
        </authorList>
    </citation>
    <scope>NUCLEOTIDE SEQUENCE [LARGE SCALE GENOMIC DNA]</scope>
    <source>
        <strain evidence="2">TK102</strain>
    </source>
</reference>
<evidence type="ECO:0000256" key="1">
    <source>
        <dbReference type="SAM" id="SignalP"/>
    </source>
</evidence>
<dbReference type="HOGENOM" id="CLU_1822096_0_0_4"/>
<dbReference type="AlphaFoldDB" id="A0A076PUJ2"/>
<dbReference type="InterPro" id="IPR022053">
    <property type="entry name" value="DUF3613"/>
</dbReference>
<evidence type="ECO:0000313" key="2">
    <source>
        <dbReference type="EMBL" id="AIJ49383.1"/>
    </source>
</evidence>
<evidence type="ECO:0000313" key="3">
    <source>
        <dbReference type="Proteomes" id="UP000028782"/>
    </source>
</evidence>
<evidence type="ECO:0008006" key="4">
    <source>
        <dbReference type="Google" id="ProtNLM"/>
    </source>
</evidence>
<dbReference type="Proteomes" id="UP000028782">
    <property type="component" value="Chromosome"/>
</dbReference>
<accession>A0A076PUJ2</accession>
<gene>
    <name evidence="2" type="ORF">O987_26585</name>
</gene>
<proteinExistence type="predicted"/>
<feature type="chain" id="PRO_5001716408" description="DUF3613 domain-containing protein" evidence="1">
    <location>
        <begin position="30"/>
        <end position="141"/>
    </location>
</feature>
<dbReference type="KEGG" id="ctes:O987_26585"/>
<sequence length="141" mass="14414">MNTQTAFTQRARAFTLALIALGTASVAMAQAGSSIGAGTGVTNMSAPRSAAAMPAAPAQAAVTQTPAPGNASLTPPASNRVGDATSYLLALQSSGQYASRNAYPVTSDVAQRTYQRYLESFTHKIPESTETQVSSKAGSSR</sequence>
<organism evidence="2 3">
    <name type="scientific">Comamonas testosteroni TK102</name>
    <dbReference type="NCBI Taxonomy" id="1392005"/>
    <lineage>
        <taxon>Bacteria</taxon>
        <taxon>Pseudomonadati</taxon>
        <taxon>Pseudomonadota</taxon>
        <taxon>Betaproteobacteria</taxon>
        <taxon>Burkholderiales</taxon>
        <taxon>Comamonadaceae</taxon>
        <taxon>Comamonas</taxon>
    </lineage>
</organism>
<keyword evidence="1" id="KW-0732">Signal</keyword>